<sequence length="236" mass="26957">MTDTSDINSVAGVLKLYLRELREPLFPIFFFDQLVEISRVEFKSEFISKVRDVVASLPRSVFVVLRYLFAFLNHVSEFSDENMMDPHNLATCFGPSMLPIPEDKNQVQNQNLFNELIKNIIVYQEEIFPNDGGMVYEKYISLDVPYENDVGESPVDQCSDDLDTLDSSEAEILASEDEYEILEGVAQQTFCGRTDRELSFKEGDVLQLYSQVSNKWWKGSLNGREGLVPDNSSFSN</sequence>
<dbReference type="SUPFAM" id="SSF48350">
    <property type="entry name" value="GTPase activation domain, GAP"/>
    <property type="match status" value="1"/>
</dbReference>
<dbReference type="RefSeq" id="XP_013792722.2">
    <property type="nucleotide sequence ID" value="XM_013937268.2"/>
</dbReference>
<proteinExistence type="predicted"/>
<evidence type="ECO:0000313" key="7">
    <source>
        <dbReference type="RefSeq" id="XP_013792722.2"/>
    </source>
</evidence>
<dbReference type="InterPro" id="IPR000198">
    <property type="entry name" value="RhoGAP_dom"/>
</dbReference>
<dbReference type="Gene3D" id="2.30.30.40">
    <property type="entry name" value="SH3 Domains"/>
    <property type="match status" value="1"/>
</dbReference>
<name>A0ABM1C1S3_LIMPO</name>
<dbReference type="SMART" id="SM00324">
    <property type="entry name" value="RhoGAP"/>
    <property type="match status" value="1"/>
</dbReference>
<evidence type="ECO:0000259" key="5">
    <source>
        <dbReference type="PROSITE" id="PS50238"/>
    </source>
</evidence>
<protein>
    <submittedName>
        <fullName evidence="7">SLIT-ROBO Rho GTPase-activating protein 1-like</fullName>
    </submittedName>
</protein>
<feature type="domain" description="Rho-GAP" evidence="5">
    <location>
        <begin position="1"/>
        <end position="128"/>
    </location>
</feature>
<feature type="domain" description="SH3" evidence="4">
    <location>
        <begin position="179"/>
        <end position="236"/>
    </location>
</feature>
<dbReference type="Pfam" id="PF00018">
    <property type="entry name" value="SH3_1"/>
    <property type="match status" value="1"/>
</dbReference>
<dbReference type="Gene3D" id="1.10.555.10">
    <property type="entry name" value="Rho GTPase activation protein"/>
    <property type="match status" value="1"/>
</dbReference>
<keyword evidence="1 3" id="KW-0728">SH3 domain</keyword>
<keyword evidence="6" id="KW-1185">Reference proteome</keyword>
<evidence type="ECO:0000259" key="4">
    <source>
        <dbReference type="PROSITE" id="PS50002"/>
    </source>
</evidence>
<dbReference type="PANTHER" id="PTHR14166">
    <property type="entry name" value="SLIT-ROBO RHO GTPASE ACTIVATING PROTEIN"/>
    <property type="match status" value="1"/>
</dbReference>
<evidence type="ECO:0000256" key="1">
    <source>
        <dbReference type="ARBA" id="ARBA00022443"/>
    </source>
</evidence>
<dbReference type="GeneID" id="106476623"/>
<dbReference type="Pfam" id="PF00620">
    <property type="entry name" value="RhoGAP"/>
    <property type="match status" value="1"/>
</dbReference>
<evidence type="ECO:0000256" key="3">
    <source>
        <dbReference type="PROSITE-ProRule" id="PRU00192"/>
    </source>
</evidence>
<dbReference type="InterPro" id="IPR001452">
    <property type="entry name" value="SH3_domain"/>
</dbReference>
<evidence type="ECO:0000256" key="2">
    <source>
        <dbReference type="ARBA" id="ARBA00023054"/>
    </source>
</evidence>
<dbReference type="InterPro" id="IPR008936">
    <property type="entry name" value="Rho_GTPase_activation_prot"/>
</dbReference>
<dbReference type="Proteomes" id="UP000694941">
    <property type="component" value="Unplaced"/>
</dbReference>
<dbReference type="InterPro" id="IPR051627">
    <property type="entry name" value="SLIT-ROBO_RhoGAP"/>
</dbReference>
<organism evidence="6 7">
    <name type="scientific">Limulus polyphemus</name>
    <name type="common">Atlantic horseshoe crab</name>
    <dbReference type="NCBI Taxonomy" id="6850"/>
    <lineage>
        <taxon>Eukaryota</taxon>
        <taxon>Metazoa</taxon>
        <taxon>Ecdysozoa</taxon>
        <taxon>Arthropoda</taxon>
        <taxon>Chelicerata</taxon>
        <taxon>Merostomata</taxon>
        <taxon>Xiphosura</taxon>
        <taxon>Limulidae</taxon>
        <taxon>Limulus</taxon>
    </lineage>
</organism>
<accession>A0ABM1C1S3</accession>
<dbReference type="SMART" id="SM00326">
    <property type="entry name" value="SH3"/>
    <property type="match status" value="1"/>
</dbReference>
<dbReference type="PROSITE" id="PS50002">
    <property type="entry name" value="SH3"/>
    <property type="match status" value="1"/>
</dbReference>
<evidence type="ECO:0000313" key="6">
    <source>
        <dbReference type="Proteomes" id="UP000694941"/>
    </source>
</evidence>
<dbReference type="InterPro" id="IPR036028">
    <property type="entry name" value="SH3-like_dom_sf"/>
</dbReference>
<keyword evidence="2" id="KW-0175">Coiled coil</keyword>
<reference evidence="7" key="1">
    <citation type="submission" date="2025-08" db="UniProtKB">
        <authorList>
            <consortium name="RefSeq"/>
        </authorList>
    </citation>
    <scope>IDENTIFICATION</scope>
    <source>
        <tissue evidence="7">Muscle</tissue>
    </source>
</reference>
<dbReference type="SUPFAM" id="SSF50044">
    <property type="entry name" value="SH3-domain"/>
    <property type="match status" value="1"/>
</dbReference>
<dbReference type="PROSITE" id="PS50238">
    <property type="entry name" value="RHOGAP"/>
    <property type="match status" value="1"/>
</dbReference>
<gene>
    <name evidence="7" type="primary">LOC106476623</name>
</gene>